<dbReference type="EMBL" id="AHSR01000036">
    <property type="protein sequence ID" value="EMC22973.1"/>
    <property type="molecule type" value="Genomic_DNA"/>
</dbReference>
<gene>
    <name evidence="2" type="ORF">SMU82_07661</name>
</gene>
<proteinExistence type="predicted"/>
<comment type="caution">
    <text evidence="2">The sequence shown here is derived from an EMBL/GenBank/DDBJ whole genome shotgun (WGS) entry which is preliminary data.</text>
</comment>
<keyword evidence="1" id="KW-0472">Membrane</keyword>
<organism evidence="2 3">
    <name type="scientific">Streptococcus mutans SM6</name>
    <dbReference type="NCBI Taxonomy" id="857119"/>
    <lineage>
        <taxon>Bacteria</taxon>
        <taxon>Bacillati</taxon>
        <taxon>Bacillota</taxon>
        <taxon>Bacilli</taxon>
        <taxon>Lactobacillales</taxon>
        <taxon>Streptococcaceae</taxon>
        <taxon>Streptococcus</taxon>
    </lineage>
</organism>
<keyword evidence="1" id="KW-1133">Transmembrane helix</keyword>
<sequence>MKKLSKRQKFGFWLIVAALPMPFLYIWELSGFKDAMESVFVSGVLLFVSLAVSFASGQYLKLK</sequence>
<evidence type="ECO:0000256" key="1">
    <source>
        <dbReference type="SAM" id="Phobius"/>
    </source>
</evidence>
<protein>
    <submittedName>
        <fullName evidence="2">Uncharacterized protein</fullName>
    </submittedName>
</protein>
<keyword evidence="1" id="KW-0812">Transmembrane</keyword>
<dbReference type="RefSeq" id="WP_002268588.1">
    <property type="nucleotide sequence ID" value="NZ_AHSR01000036.1"/>
</dbReference>
<dbReference type="AlphaFoldDB" id="A0A829BT48"/>
<accession>A0A829BT48</accession>
<feature type="transmembrane region" description="Helical" evidence="1">
    <location>
        <begin position="39"/>
        <end position="60"/>
    </location>
</feature>
<name>A0A829BT48_STRMG</name>
<feature type="transmembrane region" description="Helical" evidence="1">
    <location>
        <begin position="10"/>
        <end position="27"/>
    </location>
</feature>
<reference evidence="2 3" key="1">
    <citation type="journal article" date="2013" name="Mol. Biol. Evol.">
        <title>Evolutionary and population genomics of the cavity causing bacteria Streptococcus mutans.</title>
        <authorList>
            <person name="Cornejo O.E."/>
            <person name="Lefebure T."/>
            <person name="Pavinski Bitar P.D."/>
            <person name="Lang P."/>
            <person name="Richards V.P."/>
            <person name="Eilertson K."/>
            <person name="Do T."/>
            <person name="Beighton D."/>
            <person name="Zeng L."/>
            <person name="Ahn S.J."/>
            <person name="Burne R.A."/>
            <person name="Siepel A."/>
            <person name="Bustamante C.D."/>
            <person name="Stanhope M.J."/>
        </authorList>
    </citation>
    <scope>NUCLEOTIDE SEQUENCE [LARGE SCALE GENOMIC DNA]</scope>
    <source>
        <strain evidence="2 3">SM6</strain>
    </source>
</reference>
<evidence type="ECO:0000313" key="3">
    <source>
        <dbReference type="Proteomes" id="UP000011676"/>
    </source>
</evidence>
<evidence type="ECO:0000313" key="2">
    <source>
        <dbReference type="EMBL" id="EMC22973.1"/>
    </source>
</evidence>
<dbReference type="Proteomes" id="UP000011676">
    <property type="component" value="Unassembled WGS sequence"/>
</dbReference>